<dbReference type="EMBL" id="MU275849">
    <property type="protein sequence ID" value="KAI0051864.1"/>
    <property type="molecule type" value="Genomic_DNA"/>
</dbReference>
<protein>
    <submittedName>
        <fullName evidence="1">Uncharacterized protein</fullName>
    </submittedName>
</protein>
<name>A0ACB8S5L5_9AGAM</name>
<reference evidence="1" key="1">
    <citation type="submission" date="2021-02" db="EMBL/GenBank/DDBJ databases">
        <authorList>
            <consortium name="DOE Joint Genome Institute"/>
            <person name="Ahrendt S."/>
            <person name="Looney B.P."/>
            <person name="Miyauchi S."/>
            <person name="Morin E."/>
            <person name="Drula E."/>
            <person name="Courty P.E."/>
            <person name="Chicoki N."/>
            <person name="Fauchery L."/>
            <person name="Kohler A."/>
            <person name="Kuo A."/>
            <person name="Labutti K."/>
            <person name="Pangilinan J."/>
            <person name="Lipzen A."/>
            <person name="Riley R."/>
            <person name="Andreopoulos W."/>
            <person name="He G."/>
            <person name="Johnson J."/>
            <person name="Barry K.W."/>
            <person name="Grigoriev I.V."/>
            <person name="Nagy L."/>
            <person name="Hibbett D."/>
            <person name="Henrissat B."/>
            <person name="Matheny P.B."/>
            <person name="Labbe J."/>
            <person name="Martin F."/>
        </authorList>
    </citation>
    <scope>NUCLEOTIDE SEQUENCE</scope>
    <source>
        <strain evidence="1">FP105234-sp</strain>
    </source>
</reference>
<sequence>MSALSMRARLLIQRTWAADFCIKWRPLQRTNTSNMPHGYRSLFQGSVTTPVLGSCSARVADATHGAPCTSGTNQLSNHGST</sequence>
<dbReference type="Proteomes" id="UP000814033">
    <property type="component" value="Unassembled WGS sequence"/>
</dbReference>
<accession>A0ACB8S5L5</accession>
<organism evidence="1 2">
    <name type="scientific">Auriscalpium vulgare</name>
    <dbReference type="NCBI Taxonomy" id="40419"/>
    <lineage>
        <taxon>Eukaryota</taxon>
        <taxon>Fungi</taxon>
        <taxon>Dikarya</taxon>
        <taxon>Basidiomycota</taxon>
        <taxon>Agaricomycotina</taxon>
        <taxon>Agaricomycetes</taxon>
        <taxon>Russulales</taxon>
        <taxon>Auriscalpiaceae</taxon>
        <taxon>Auriscalpium</taxon>
    </lineage>
</organism>
<proteinExistence type="predicted"/>
<reference evidence="1" key="2">
    <citation type="journal article" date="2022" name="New Phytol.">
        <title>Evolutionary transition to the ectomycorrhizal habit in the genomes of a hyperdiverse lineage of mushroom-forming fungi.</title>
        <authorList>
            <person name="Looney B."/>
            <person name="Miyauchi S."/>
            <person name="Morin E."/>
            <person name="Drula E."/>
            <person name="Courty P.E."/>
            <person name="Kohler A."/>
            <person name="Kuo A."/>
            <person name="LaButti K."/>
            <person name="Pangilinan J."/>
            <person name="Lipzen A."/>
            <person name="Riley R."/>
            <person name="Andreopoulos W."/>
            <person name="He G."/>
            <person name="Johnson J."/>
            <person name="Nolan M."/>
            <person name="Tritt A."/>
            <person name="Barry K.W."/>
            <person name="Grigoriev I.V."/>
            <person name="Nagy L.G."/>
            <person name="Hibbett D."/>
            <person name="Henrissat B."/>
            <person name="Matheny P.B."/>
            <person name="Labbe J."/>
            <person name="Martin F.M."/>
        </authorList>
    </citation>
    <scope>NUCLEOTIDE SEQUENCE</scope>
    <source>
        <strain evidence="1">FP105234-sp</strain>
    </source>
</reference>
<gene>
    <name evidence="1" type="ORF">FA95DRAFT_144216</name>
</gene>
<evidence type="ECO:0000313" key="2">
    <source>
        <dbReference type="Proteomes" id="UP000814033"/>
    </source>
</evidence>
<evidence type="ECO:0000313" key="1">
    <source>
        <dbReference type="EMBL" id="KAI0051864.1"/>
    </source>
</evidence>
<keyword evidence="2" id="KW-1185">Reference proteome</keyword>
<comment type="caution">
    <text evidence="1">The sequence shown here is derived from an EMBL/GenBank/DDBJ whole genome shotgun (WGS) entry which is preliminary data.</text>
</comment>